<sequence length="90" mass="10141">MLSSCYDPNIPWTTNVQMSVMEVRCQIICQQAGIPSPMKDKDAKARLYTITVSVHSLPIRKMVLVSNQSTERRPKGAKLDDHRPSTGRVK</sequence>
<evidence type="ECO:0000256" key="1">
    <source>
        <dbReference type="SAM" id="MobiDB-lite"/>
    </source>
</evidence>
<dbReference type="AlphaFoldDB" id="A0A0D0VRB4"/>
<dbReference type="OrthoDB" id="10606395at2759"/>
<dbReference type="HOGENOM" id="CLU_2440787_0_0_1"/>
<accession>A0A0D0VRB4</accession>
<reference evidence="2" key="1">
    <citation type="submission" date="2015-01" db="EMBL/GenBank/DDBJ databases">
        <title>The Genome Sequence of Cryptococcus gattii CA1280.</title>
        <authorList>
            <consortium name="The Broad Institute Genomics Platform"/>
            <person name="Cuomo C."/>
            <person name="Litvintseva A."/>
            <person name="Chen Y."/>
            <person name="Heitman J."/>
            <person name="Sun S."/>
            <person name="Springer D."/>
            <person name="Dromer F."/>
            <person name="Young S."/>
            <person name="Zeng Q."/>
            <person name="Gargeya S."/>
            <person name="Abouelleil A."/>
            <person name="Alvarado L."/>
            <person name="Chapman S.B."/>
            <person name="Gainer-Dewar J."/>
            <person name="Goldberg J."/>
            <person name="Griggs A."/>
            <person name="Gujja S."/>
            <person name="Hansen M."/>
            <person name="Howarth C."/>
            <person name="Imamovic A."/>
            <person name="Larimer J."/>
            <person name="Murphy C."/>
            <person name="Naylor J."/>
            <person name="Pearson M."/>
            <person name="Priest M."/>
            <person name="Roberts A."/>
            <person name="Saif S."/>
            <person name="Shea T."/>
            <person name="Sykes S."/>
            <person name="Wortman J."/>
            <person name="Nusbaum C."/>
            <person name="Birren B."/>
        </authorList>
    </citation>
    <scope>NUCLEOTIDE SEQUENCE [LARGE SCALE GENOMIC DNA]</scope>
    <source>
        <strain evidence="2">CA1280</strain>
    </source>
</reference>
<evidence type="ECO:0000313" key="2">
    <source>
        <dbReference type="EMBL" id="KIR47850.1"/>
    </source>
</evidence>
<gene>
    <name evidence="2" type="ORF">I312_02998</name>
</gene>
<organism evidence="2">
    <name type="scientific">Cryptococcus bacillisporus CA1280</name>
    <dbReference type="NCBI Taxonomy" id="1296109"/>
    <lineage>
        <taxon>Eukaryota</taxon>
        <taxon>Fungi</taxon>
        <taxon>Dikarya</taxon>
        <taxon>Basidiomycota</taxon>
        <taxon>Agaricomycotina</taxon>
        <taxon>Tremellomycetes</taxon>
        <taxon>Tremellales</taxon>
        <taxon>Cryptococcaceae</taxon>
        <taxon>Cryptococcus</taxon>
        <taxon>Cryptococcus gattii species complex</taxon>
    </lineage>
</organism>
<protein>
    <submittedName>
        <fullName evidence="2">Uncharacterized protein</fullName>
    </submittedName>
</protein>
<proteinExistence type="predicted"/>
<feature type="region of interest" description="Disordered" evidence="1">
    <location>
        <begin position="66"/>
        <end position="90"/>
    </location>
</feature>
<dbReference type="EMBL" id="KN847979">
    <property type="protein sequence ID" value="KIR47850.1"/>
    <property type="molecule type" value="Genomic_DNA"/>
</dbReference>
<name>A0A0D0VRB4_CRYGA</name>
<feature type="compositionally biased region" description="Basic and acidic residues" evidence="1">
    <location>
        <begin position="70"/>
        <end position="84"/>
    </location>
</feature>